<keyword evidence="2 5" id="KW-0812">Transmembrane</keyword>
<evidence type="ECO:0000256" key="3">
    <source>
        <dbReference type="ARBA" id="ARBA00022989"/>
    </source>
</evidence>
<feature type="domain" description="O-antigen ligase-related" evidence="6">
    <location>
        <begin position="268"/>
        <end position="411"/>
    </location>
</feature>
<dbReference type="InterPro" id="IPR051533">
    <property type="entry name" value="WaaL-like"/>
</dbReference>
<keyword evidence="4 5" id="KW-0472">Membrane</keyword>
<dbReference type="GO" id="GO:0016874">
    <property type="term" value="F:ligase activity"/>
    <property type="evidence" value="ECO:0007669"/>
    <property type="project" value="UniProtKB-KW"/>
</dbReference>
<dbReference type="RefSeq" id="WP_375355009.1">
    <property type="nucleotide sequence ID" value="NZ_JBHHMI010000006.1"/>
</dbReference>
<keyword evidence="8" id="KW-1185">Reference proteome</keyword>
<feature type="transmembrane region" description="Helical" evidence="5">
    <location>
        <begin position="155"/>
        <end position="174"/>
    </location>
</feature>
<sequence length="481" mass="52403">MRNEGRLFNQSPAMWNSRSLPIVAMGAAACLLPFIIGFISAKISPAMSQQGAIVLALVFPAFVLAVIQSRLLIPYTLVVWAVGPEIRRISDWMEGTYQSVSLLSIAPLLASTMILIPVLRGIHQVQQPLARIALYFAVALGYGSLIGVAKNGMGFAYDLANYIIPLMILPYFAVRPFDIKDIDRLLSAYANIAVAVSAYGIIQYMTVPPWDAFWMNHVEMNSIGQPYPLEIRVFSTLNSPGPCAFFLAGALMPMLMEKRWRGALGWLGVVLTLVCLMTTLVRSAWLLVFIMLLAYILTSSSKGKWRTILQLVVLGALLVYIVPKLPGAEGLVARMETLTAIEEDRSYNDRLDLLHTMLPAVTGNPVGQGLGSVGTGTKLDNGGDLGELGIMDNGFIALFLTFGVPGAIFFFAALFLIAKKLVSRIAARNSFQPYARLGFAAWAGAFANLISDNGFPGLRGYVVWTLIGVGLWAKDAMAERR</sequence>
<feature type="transmembrane region" description="Helical" evidence="5">
    <location>
        <begin position="132"/>
        <end position="149"/>
    </location>
</feature>
<evidence type="ECO:0000256" key="5">
    <source>
        <dbReference type="SAM" id="Phobius"/>
    </source>
</evidence>
<feature type="transmembrane region" description="Helical" evidence="5">
    <location>
        <begin position="395"/>
        <end position="422"/>
    </location>
</feature>
<dbReference type="PANTHER" id="PTHR37422:SF13">
    <property type="entry name" value="LIPOPOLYSACCHARIDE BIOSYNTHESIS PROTEIN PA4999-RELATED"/>
    <property type="match status" value="1"/>
</dbReference>
<name>A0ABV5AT45_9BACL</name>
<feature type="transmembrane region" description="Helical" evidence="5">
    <location>
        <begin position="308"/>
        <end position="325"/>
    </location>
</feature>
<dbReference type="Proteomes" id="UP001580346">
    <property type="component" value="Unassembled WGS sequence"/>
</dbReference>
<reference evidence="7 8" key="1">
    <citation type="submission" date="2024-09" db="EMBL/GenBank/DDBJ databases">
        <title>Paenibacillus zeirhizospherea sp. nov., isolated from surface of the maize (Zea mays) roots in a horticulture field, Hungary.</title>
        <authorList>
            <person name="Marton D."/>
            <person name="Farkas M."/>
            <person name="Bedics A."/>
            <person name="Toth E."/>
            <person name="Tancsics A."/>
            <person name="Boka K."/>
            <person name="Maroti G."/>
            <person name="Kriszt B."/>
            <person name="Cserhati M."/>
        </authorList>
    </citation>
    <scope>NUCLEOTIDE SEQUENCE [LARGE SCALE GENOMIC DNA]</scope>
    <source>
        <strain evidence="7 8">KCTC 33519</strain>
    </source>
</reference>
<proteinExistence type="predicted"/>
<dbReference type="PANTHER" id="PTHR37422">
    <property type="entry name" value="TEICHURONIC ACID BIOSYNTHESIS PROTEIN TUAE"/>
    <property type="match status" value="1"/>
</dbReference>
<dbReference type="Pfam" id="PF04932">
    <property type="entry name" value="Wzy_C"/>
    <property type="match status" value="1"/>
</dbReference>
<evidence type="ECO:0000259" key="6">
    <source>
        <dbReference type="Pfam" id="PF04932"/>
    </source>
</evidence>
<comment type="caution">
    <text evidence="7">The sequence shown here is derived from an EMBL/GenBank/DDBJ whole genome shotgun (WGS) entry which is preliminary data.</text>
</comment>
<protein>
    <submittedName>
        <fullName evidence="7">O-antigen ligase family protein</fullName>
    </submittedName>
</protein>
<dbReference type="PROSITE" id="PS51257">
    <property type="entry name" value="PROKAR_LIPOPROTEIN"/>
    <property type="match status" value="1"/>
</dbReference>
<feature type="transmembrane region" description="Helical" evidence="5">
    <location>
        <begin position="100"/>
        <end position="120"/>
    </location>
</feature>
<accession>A0ABV5AT45</accession>
<keyword evidence="7" id="KW-0436">Ligase</keyword>
<evidence type="ECO:0000313" key="7">
    <source>
        <dbReference type="EMBL" id="MFB5267049.1"/>
    </source>
</evidence>
<evidence type="ECO:0000256" key="4">
    <source>
        <dbReference type="ARBA" id="ARBA00023136"/>
    </source>
</evidence>
<evidence type="ECO:0000256" key="2">
    <source>
        <dbReference type="ARBA" id="ARBA00022692"/>
    </source>
</evidence>
<keyword evidence="3 5" id="KW-1133">Transmembrane helix</keyword>
<evidence type="ECO:0000313" key="8">
    <source>
        <dbReference type="Proteomes" id="UP001580346"/>
    </source>
</evidence>
<evidence type="ECO:0000256" key="1">
    <source>
        <dbReference type="ARBA" id="ARBA00004141"/>
    </source>
</evidence>
<dbReference type="InterPro" id="IPR007016">
    <property type="entry name" value="O-antigen_ligase-rel_domated"/>
</dbReference>
<feature type="transmembrane region" description="Helical" evidence="5">
    <location>
        <begin position="20"/>
        <end position="41"/>
    </location>
</feature>
<organism evidence="7 8">
    <name type="scientific">Paenibacillus enshidis</name>
    <dbReference type="NCBI Taxonomy" id="1458439"/>
    <lineage>
        <taxon>Bacteria</taxon>
        <taxon>Bacillati</taxon>
        <taxon>Bacillota</taxon>
        <taxon>Bacilli</taxon>
        <taxon>Bacillales</taxon>
        <taxon>Paenibacillaceae</taxon>
        <taxon>Paenibacillus</taxon>
    </lineage>
</organism>
<feature type="transmembrane region" description="Helical" evidence="5">
    <location>
        <begin position="53"/>
        <end position="80"/>
    </location>
</feature>
<gene>
    <name evidence="7" type="ORF">ACE41H_09650</name>
</gene>
<dbReference type="EMBL" id="JBHHMI010000006">
    <property type="protein sequence ID" value="MFB5267049.1"/>
    <property type="molecule type" value="Genomic_DNA"/>
</dbReference>
<feature type="transmembrane region" description="Helical" evidence="5">
    <location>
        <begin position="263"/>
        <end position="296"/>
    </location>
</feature>
<comment type="subcellular location">
    <subcellularLocation>
        <location evidence="1">Membrane</location>
        <topology evidence="1">Multi-pass membrane protein</topology>
    </subcellularLocation>
</comment>
<feature type="transmembrane region" description="Helical" evidence="5">
    <location>
        <begin position="186"/>
        <end position="205"/>
    </location>
</feature>